<reference evidence="2" key="1">
    <citation type="journal article" date="2019" name="Int. J. Syst. Evol. Microbiol.">
        <title>The Global Catalogue of Microorganisms (GCM) 10K type strain sequencing project: providing services to taxonomists for standard genome sequencing and annotation.</title>
        <authorList>
            <consortium name="The Broad Institute Genomics Platform"/>
            <consortium name="The Broad Institute Genome Sequencing Center for Infectious Disease"/>
            <person name="Wu L."/>
            <person name="Ma J."/>
        </authorList>
    </citation>
    <scope>NUCLEOTIDE SEQUENCE [LARGE SCALE GENOMIC DNA]</scope>
    <source>
        <strain evidence="2">CGMCC 1.15795</strain>
    </source>
</reference>
<evidence type="ECO:0008006" key="3">
    <source>
        <dbReference type="Google" id="ProtNLM"/>
    </source>
</evidence>
<dbReference type="Proteomes" id="UP001597197">
    <property type="component" value="Unassembled WGS sequence"/>
</dbReference>
<dbReference type="EMBL" id="JBHUFD010000012">
    <property type="protein sequence ID" value="MFD1874510.1"/>
    <property type="molecule type" value="Genomic_DNA"/>
</dbReference>
<comment type="caution">
    <text evidence="1">The sequence shown here is derived from an EMBL/GenBank/DDBJ whole genome shotgun (WGS) entry which is preliminary data.</text>
</comment>
<keyword evidence="2" id="KW-1185">Reference proteome</keyword>
<gene>
    <name evidence="1" type="ORF">ACFSDX_18860</name>
</gene>
<sequence length="330" mass="36763">MGHYRVLWIDDEYQQLTAFSKLALLNDIVLVPFQSTEEGMAYLAANMNTINAVLLDAMAFQKKGQEEGTESRKALYEAWEQITALGSAHQKPLPRFVLTGQLSLLRDTGFQEQYEGFFRKGSSEENQRLFGAIKQAIDDLPQAQLRHRYAPAFAACTPDVVSEKAGRMLLEVLQAIDNPQTNHQDDTKFNTLRIIIDEVFAAAIRHRLLPAQCVSRGEINQRNCSDILSGKPKKVSDTEFATPATALLPAILATAVNTCLDLTSTASHGDRVNTASALAGLRQTVRTPYLLVALTHQIMDLLVWFNTLRLDTERLARHQGAWTISAARPR</sequence>
<protein>
    <recommendedName>
        <fullName evidence="3">Response regulatory domain-containing protein</fullName>
    </recommendedName>
</protein>
<evidence type="ECO:0000313" key="1">
    <source>
        <dbReference type="EMBL" id="MFD1874510.1"/>
    </source>
</evidence>
<name>A0ABW4QZT0_9BACT</name>
<accession>A0ABW4QZT0</accession>
<evidence type="ECO:0000313" key="2">
    <source>
        <dbReference type="Proteomes" id="UP001597197"/>
    </source>
</evidence>
<proteinExistence type="predicted"/>
<organism evidence="1 2">
    <name type="scientific">Hymenobacter bucti</name>
    <dbReference type="NCBI Taxonomy" id="1844114"/>
    <lineage>
        <taxon>Bacteria</taxon>
        <taxon>Pseudomonadati</taxon>
        <taxon>Bacteroidota</taxon>
        <taxon>Cytophagia</taxon>
        <taxon>Cytophagales</taxon>
        <taxon>Hymenobacteraceae</taxon>
        <taxon>Hymenobacter</taxon>
    </lineage>
</organism>